<reference evidence="5" key="1">
    <citation type="submission" date="2018-03" db="EMBL/GenBank/DDBJ databases">
        <authorList>
            <person name="Guldener U."/>
        </authorList>
    </citation>
    <scope>NUCLEOTIDE SEQUENCE</scope>
</reference>
<organism evidence="5 6">
    <name type="scientific">Cephalotrichum gorgonifer</name>
    <dbReference type="NCBI Taxonomy" id="2041049"/>
    <lineage>
        <taxon>Eukaryota</taxon>
        <taxon>Fungi</taxon>
        <taxon>Dikarya</taxon>
        <taxon>Ascomycota</taxon>
        <taxon>Pezizomycotina</taxon>
        <taxon>Sordariomycetes</taxon>
        <taxon>Hypocreomycetidae</taxon>
        <taxon>Microascales</taxon>
        <taxon>Microascaceae</taxon>
        <taxon>Cephalotrichum</taxon>
    </lineage>
</organism>
<dbReference type="Pfam" id="PF00172">
    <property type="entry name" value="Zn_clus"/>
    <property type="match status" value="1"/>
</dbReference>
<feature type="compositionally biased region" description="Low complexity" evidence="3">
    <location>
        <begin position="602"/>
        <end position="612"/>
    </location>
</feature>
<evidence type="ECO:0000313" key="5">
    <source>
        <dbReference type="EMBL" id="SPO07608.1"/>
    </source>
</evidence>
<keyword evidence="6" id="KW-1185">Reference proteome</keyword>
<gene>
    <name evidence="5" type="ORF">DNG_10303</name>
</gene>
<dbReference type="GO" id="GO:0000976">
    <property type="term" value="F:transcription cis-regulatory region binding"/>
    <property type="evidence" value="ECO:0007669"/>
    <property type="project" value="TreeGrafter"/>
</dbReference>
<dbReference type="InterPro" id="IPR001138">
    <property type="entry name" value="Zn2Cys6_DnaBD"/>
</dbReference>
<keyword evidence="2" id="KW-0539">Nucleus</keyword>
<feature type="compositionally biased region" description="Basic residues" evidence="3">
    <location>
        <begin position="172"/>
        <end position="184"/>
    </location>
</feature>
<dbReference type="GO" id="GO:0000981">
    <property type="term" value="F:DNA-binding transcription factor activity, RNA polymerase II-specific"/>
    <property type="evidence" value="ECO:0007669"/>
    <property type="project" value="InterPro"/>
</dbReference>
<dbReference type="GO" id="GO:0045944">
    <property type="term" value="P:positive regulation of transcription by RNA polymerase II"/>
    <property type="evidence" value="ECO:0007669"/>
    <property type="project" value="TreeGrafter"/>
</dbReference>
<evidence type="ECO:0000259" key="4">
    <source>
        <dbReference type="PROSITE" id="PS50048"/>
    </source>
</evidence>
<evidence type="ECO:0000256" key="2">
    <source>
        <dbReference type="ARBA" id="ARBA00023242"/>
    </source>
</evidence>
<feature type="compositionally biased region" description="Basic and acidic residues" evidence="3">
    <location>
        <begin position="25"/>
        <end position="38"/>
    </location>
</feature>
<feature type="region of interest" description="Disordered" evidence="3">
    <location>
        <begin position="167"/>
        <end position="194"/>
    </location>
</feature>
<feature type="domain" description="Zn(2)-C6 fungal-type" evidence="4">
    <location>
        <begin position="202"/>
        <end position="230"/>
    </location>
</feature>
<sequence>MARSTPLPIPTHERDTLWSDNHSMSSEDGHPSGPDHHTHSASPSMPTWIIGHGHGHGHTHVQSPTSILHTGQLSPVSPGMDPYASSASSSMVNSAASSYTDSWSMMDGLANRDPEVNTPWTSDDTPAPKVEIVDDDDFDMRLLEQVPLVDGGAQERGAGGAVAAVVDEKGQKPKRPRGRPRKHPLTPVVTANKGAKGRSKTGCITCRKRKKKCDEAKPRCMNCEKNAVVCEGYHEKQMWRSGKERAEEARLCRESLPSITMPPIFHGVETAEDKIFWRHYCNHLGNVLTVEGEHRNAFKDIVLQLATRHEGLMHSVLNLSAGHIDLDAPYGIKLLRDHSSSGGGEVVTAESLRARADFHREEAMRCLYEDMSRSSGDKSGPENEMVLTARYGQMLCLLLRTLVDGNPRGEHRLHLQAYQSLIGHSPPEDPTFLAFITEFFEYHIFADDLLSHAGLPEGGRVASGAGTGVDPSLHPPRLIGVSDGLFGYMSQITSIRATIRANILAGADQLVDYSSLHRAAEIDSQIRMWTPRWAAGDSRDRVALLYKQTMWLYLFRTIYPPSSSSAAPGARAGARNGMEVRMEDEDDESHGDVGTLEHESQRAFSPSRSSSEGSGGAVSRRDSMHQHDAGTRTPEDDRSSSPPPIRRPELQDPRITTTVEEALSLLETFKPSDPSQRLLLIPCLILGTACFTPEQQGKVRRAVRAVRGYTGMGNCDLVLVLLEEVWRSMGRGEWMRVWDWEGIARELGVDFLCA</sequence>
<dbReference type="PROSITE" id="PS00463">
    <property type="entry name" value="ZN2_CY6_FUNGAL_1"/>
    <property type="match status" value="1"/>
</dbReference>
<dbReference type="GO" id="GO:0008270">
    <property type="term" value="F:zinc ion binding"/>
    <property type="evidence" value="ECO:0007669"/>
    <property type="project" value="InterPro"/>
</dbReference>
<feature type="region of interest" description="Disordered" evidence="3">
    <location>
        <begin position="1"/>
        <end position="88"/>
    </location>
</feature>
<dbReference type="SUPFAM" id="SSF57701">
    <property type="entry name" value="Zn2/Cys6 DNA-binding domain"/>
    <property type="match status" value="1"/>
</dbReference>
<dbReference type="Gene3D" id="4.10.240.10">
    <property type="entry name" value="Zn(2)-C6 fungal-type DNA-binding domain"/>
    <property type="match status" value="1"/>
</dbReference>
<evidence type="ECO:0000256" key="3">
    <source>
        <dbReference type="SAM" id="MobiDB-lite"/>
    </source>
</evidence>
<accession>A0AAE8N8S1</accession>
<proteinExistence type="predicted"/>
<dbReference type="CDD" id="cd00067">
    <property type="entry name" value="GAL4"/>
    <property type="match status" value="1"/>
</dbReference>
<dbReference type="Pfam" id="PF11951">
    <property type="entry name" value="Fungal_trans_2"/>
    <property type="match status" value="2"/>
</dbReference>
<dbReference type="GO" id="GO:0005634">
    <property type="term" value="C:nucleus"/>
    <property type="evidence" value="ECO:0007669"/>
    <property type="project" value="UniProtKB-SubCell"/>
</dbReference>
<feature type="compositionally biased region" description="Basic and acidic residues" evidence="3">
    <location>
        <begin position="619"/>
        <end position="639"/>
    </location>
</feature>
<evidence type="ECO:0000256" key="1">
    <source>
        <dbReference type="ARBA" id="ARBA00004123"/>
    </source>
</evidence>
<protein>
    <submittedName>
        <fullName evidence="5">Related to C6 zink-finger protein PRO1A</fullName>
    </submittedName>
</protein>
<dbReference type="InterPro" id="IPR021858">
    <property type="entry name" value="Fun_TF"/>
</dbReference>
<feature type="region of interest" description="Disordered" evidence="3">
    <location>
        <begin position="110"/>
        <end position="129"/>
    </location>
</feature>
<dbReference type="AlphaFoldDB" id="A0AAE8N8S1"/>
<dbReference type="EMBL" id="ONZQ02000022">
    <property type="protein sequence ID" value="SPO07608.1"/>
    <property type="molecule type" value="Genomic_DNA"/>
</dbReference>
<dbReference type="PANTHER" id="PTHR37534:SF38">
    <property type="entry name" value="ZN(2)-C6 FUNGAL-TYPE DOMAIN-CONTAINING PROTEIN"/>
    <property type="match status" value="1"/>
</dbReference>
<comment type="caution">
    <text evidence="5">The sequence shown here is derived from an EMBL/GenBank/DDBJ whole genome shotgun (WGS) entry which is preliminary data.</text>
</comment>
<comment type="subcellular location">
    <subcellularLocation>
        <location evidence="1">Nucleus</location>
    </subcellularLocation>
</comment>
<dbReference type="InterPro" id="IPR036864">
    <property type="entry name" value="Zn2-C6_fun-type_DNA-bd_sf"/>
</dbReference>
<dbReference type="PROSITE" id="PS50048">
    <property type="entry name" value="ZN2_CY6_FUNGAL_2"/>
    <property type="match status" value="1"/>
</dbReference>
<dbReference type="PANTHER" id="PTHR37534">
    <property type="entry name" value="TRANSCRIPTIONAL ACTIVATOR PROTEIN UGA3"/>
    <property type="match status" value="1"/>
</dbReference>
<feature type="compositionally biased region" description="Polar residues" evidence="3">
    <location>
        <begin position="60"/>
        <end position="75"/>
    </location>
</feature>
<dbReference type="Proteomes" id="UP001187682">
    <property type="component" value="Unassembled WGS sequence"/>
</dbReference>
<name>A0AAE8N8S1_9PEZI</name>
<evidence type="ECO:0000313" key="6">
    <source>
        <dbReference type="Proteomes" id="UP001187682"/>
    </source>
</evidence>
<dbReference type="SMART" id="SM00066">
    <property type="entry name" value="GAL4"/>
    <property type="match status" value="1"/>
</dbReference>
<feature type="region of interest" description="Disordered" evidence="3">
    <location>
        <begin position="583"/>
        <end position="654"/>
    </location>
</feature>